<evidence type="ECO:0000256" key="1">
    <source>
        <dbReference type="PROSITE-ProRule" id="PRU00182"/>
    </source>
</evidence>
<accession>A0ABY8PQA8</accession>
<name>A0ABY8PQA8_9BACT</name>
<keyword evidence="5" id="KW-1185">Reference proteome</keyword>
<dbReference type="RefSeq" id="WP_280998754.1">
    <property type="nucleotide sequence ID" value="NZ_CP069362.1"/>
</dbReference>
<dbReference type="InterPro" id="IPR050696">
    <property type="entry name" value="FtsA/MreB"/>
</dbReference>
<dbReference type="SUPFAM" id="SSF53067">
    <property type="entry name" value="Actin-like ATPase domain"/>
    <property type="match status" value="2"/>
</dbReference>
<dbReference type="Gene3D" id="3.30.1490.300">
    <property type="match status" value="1"/>
</dbReference>
<evidence type="ECO:0000313" key="5">
    <source>
        <dbReference type="Proteomes" id="UP001232493"/>
    </source>
</evidence>
<dbReference type="PROSITE" id="PS50889">
    <property type="entry name" value="S4"/>
    <property type="match status" value="1"/>
</dbReference>
<protein>
    <submittedName>
        <fullName evidence="4">Pilus assembly protein PilM</fullName>
    </submittedName>
</protein>
<evidence type="ECO:0000256" key="2">
    <source>
        <dbReference type="SAM" id="Coils"/>
    </source>
</evidence>
<dbReference type="Gene3D" id="3.30.420.40">
    <property type="match status" value="2"/>
</dbReference>
<keyword evidence="2" id="KW-0175">Coiled coil</keyword>
<dbReference type="EMBL" id="CP069362">
    <property type="protein sequence ID" value="WGS64814.1"/>
    <property type="molecule type" value="Genomic_DNA"/>
</dbReference>
<dbReference type="InterPro" id="IPR043129">
    <property type="entry name" value="ATPase_NBD"/>
</dbReference>
<evidence type="ECO:0000313" key="4">
    <source>
        <dbReference type="EMBL" id="WGS64814.1"/>
    </source>
</evidence>
<gene>
    <name evidence="4" type="primary">pilM</name>
    <name evidence="4" type="ORF">JRV97_10730</name>
</gene>
<dbReference type="PANTHER" id="PTHR32432:SF3">
    <property type="entry name" value="ETHANOLAMINE UTILIZATION PROTEIN EUTJ"/>
    <property type="match status" value="1"/>
</dbReference>
<feature type="coiled-coil region" evidence="2">
    <location>
        <begin position="51"/>
        <end position="78"/>
    </location>
</feature>
<sequence length="689" mass="77418">MFALDIGTRFIVGIISDMVNDSEIIIKDVAIKEHENRAMLDGQIHDVTKVSKGVEKVINELKKNNNEIKNVAVALAGRFLVTAVGEYEKDISEFKHIDYNTMKSLELEAVKNAVENLDIEKNFYCVGYSVLYYELDGEWIKKLEGQKGNIAKVKVIAAFLPKNVVDAMLAVLELNNLEPVHITLEPIAAMNLIVPEDLRTLNIAMVDVGAGTSDIAISKDGTIIGYGMVPMAGDEISEAISKELLVDFKTAELIKRTLNSDDNEIIKYKDILDFEHEITKEEIMQIIEPVIEEITSKISEKILELNGKPPIAVMVVGGGGKVPEFIDKLSLKLNLSRNRITLKNIKNIDYVKFENNVNFEGSEFITPVGIAYVAHKNEGNVFARVMVNNKPINMMLVGGNISVIQVLLQAGFTINDLVGKPAPAISYELNGELKFIPGEKGKEAPIKINGLLSDLKTPIKPGDIIEVGKPEDGKTKKAFLKDVIKPYKIFIDGQKYEIYPRILKNGKDASIEEELNDGDKIETKNPYVKDITLESSIVKFIINNVPYEIPAGKIILRNGVILGDFDELYDNDNLNSKILELPAIKDFVDIKPEKYITVTLNGNNIELPVEEIIIKDKNNNRIDINSKVYNNMNLKVEKIEKEIKLLDLFLHIDFDISNFTKYRIFINEKEIFSFNEKINNGDIIRMEFE</sequence>
<dbReference type="PANTHER" id="PTHR32432">
    <property type="entry name" value="CELL DIVISION PROTEIN FTSA-RELATED"/>
    <property type="match status" value="1"/>
</dbReference>
<dbReference type="Proteomes" id="UP001232493">
    <property type="component" value="Chromosome"/>
</dbReference>
<dbReference type="Pfam" id="PF14450">
    <property type="entry name" value="FtsA"/>
    <property type="match status" value="1"/>
</dbReference>
<evidence type="ECO:0000259" key="3">
    <source>
        <dbReference type="SMART" id="SM00842"/>
    </source>
</evidence>
<dbReference type="CDD" id="cd24004">
    <property type="entry name" value="ASKHA_NBD_PilM-like"/>
    <property type="match status" value="1"/>
</dbReference>
<reference evidence="4 5" key="1">
    <citation type="submission" date="2021-02" db="EMBL/GenBank/DDBJ databases">
        <title>Characterization of Marinitoga sp. nov. str. BP5-C20A.</title>
        <authorList>
            <person name="Erauso G."/>
            <person name="Postec A."/>
        </authorList>
    </citation>
    <scope>NUCLEOTIDE SEQUENCE [LARGE SCALE GENOMIC DNA]</scope>
    <source>
        <strain evidence="4 5">BP5-C20A</strain>
    </source>
</reference>
<dbReference type="SMART" id="SM00842">
    <property type="entry name" value="FtsA"/>
    <property type="match status" value="1"/>
</dbReference>
<proteinExistence type="predicted"/>
<dbReference type="InterPro" id="IPR003494">
    <property type="entry name" value="SHS2_FtsA"/>
</dbReference>
<keyword evidence="1" id="KW-0694">RNA-binding</keyword>
<organism evidence="4 5">
    <name type="scientific">Marinitoga aeolica</name>
    <dbReference type="NCBI Taxonomy" id="2809031"/>
    <lineage>
        <taxon>Bacteria</taxon>
        <taxon>Thermotogati</taxon>
        <taxon>Thermotogota</taxon>
        <taxon>Thermotogae</taxon>
        <taxon>Petrotogales</taxon>
        <taxon>Petrotogaceae</taxon>
        <taxon>Marinitoga</taxon>
    </lineage>
</organism>
<feature type="domain" description="SHS2" evidence="3">
    <location>
        <begin position="1"/>
        <end position="193"/>
    </location>
</feature>